<dbReference type="PANTHER" id="PTHR35370">
    <property type="entry name" value="CYTOPLASMIC PROTEIN-RELATED-RELATED"/>
    <property type="match status" value="1"/>
</dbReference>
<organism evidence="1 2">
    <name type="scientific">Proteus mirabilis</name>
    <dbReference type="NCBI Taxonomy" id="584"/>
    <lineage>
        <taxon>Bacteria</taxon>
        <taxon>Pseudomonadati</taxon>
        <taxon>Pseudomonadota</taxon>
        <taxon>Gammaproteobacteria</taxon>
        <taxon>Enterobacterales</taxon>
        <taxon>Morganellaceae</taxon>
        <taxon>Proteus</taxon>
    </lineage>
</organism>
<name>A0A379FGP3_PROMI</name>
<reference evidence="1 2" key="1">
    <citation type="submission" date="2018-06" db="EMBL/GenBank/DDBJ databases">
        <authorList>
            <consortium name="Pathogen Informatics"/>
            <person name="Doyle S."/>
        </authorList>
    </citation>
    <scope>NUCLEOTIDE SEQUENCE [LARGE SCALE GENOMIC DNA]</scope>
    <source>
        <strain evidence="1 2">NCTC11938</strain>
    </source>
</reference>
<dbReference type="EMBL" id="UGTS01000004">
    <property type="protein sequence ID" value="SUC19143.1"/>
    <property type="molecule type" value="Genomic_DNA"/>
</dbReference>
<dbReference type="AlphaFoldDB" id="A0A379FGP3"/>
<evidence type="ECO:0000313" key="1">
    <source>
        <dbReference type="EMBL" id="SUC19143.1"/>
    </source>
</evidence>
<dbReference type="Proteomes" id="UP000254191">
    <property type="component" value="Unassembled WGS sequence"/>
</dbReference>
<accession>A0A379FGP3</accession>
<dbReference type="InterPro" id="IPR010272">
    <property type="entry name" value="T6SS_TssF"/>
</dbReference>
<dbReference type="Pfam" id="PF05947">
    <property type="entry name" value="T6SS_TssF"/>
    <property type="match status" value="1"/>
</dbReference>
<gene>
    <name evidence="1" type="primary">tssP_1</name>
    <name evidence="1" type="ORF">NCTC11938_01101</name>
</gene>
<evidence type="ECO:0000313" key="2">
    <source>
        <dbReference type="Proteomes" id="UP000254191"/>
    </source>
</evidence>
<dbReference type="PANTHER" id="PTHR35370:SF1">
    <property type="entry name" value="TYPE VI SECRETION SYSTEM COMPONENT TSSF1"/>
    <property type="match status" value="1"/>
</dbReference>
<sequence>MSEIKYIKEKQYLQKLFSEYADKAPHLASVLDPQDPQTSYLLEGFAFLSARLQDKIDDAFPEITLPLLQRLNSQAIKGLPSTTIIQIDQSEILPYPMEINEKHLVIGDNGAQFSFCHNFTIMPYSILDRKITQHPNHSCISLEILYRGDVELTQTNALNVFFRGK</sequence>
<proteinExistence type="predicted"/>
<protein>
    <submittedName>
        <fullName evidence="1">TssP</fullName>
    </submittedName>
</protein>